<dbReference type="CDD" id="cd07302">
    <property type="entry name" value="CHD"/>
    <property type="match status" value="1"/>
</dbReference>
<accession>A0A814R5F9</accession>
<dbReference type="Proteomes" id="UP000682733">
    <property type="component" value="Unassembled WGS sequence"/>
</dbReference>
<dbReference type="GO" id="GO:0005737">
    <property type="term" value="C:cytoplasm"/>
    <property type="evidence" value="ECO:0007669"/>
    <property type="project" value="TreeGrafter"/>
</dbReference>
<dbReference type="InterPro" id="IPR001054">
    <property type="entry name" value="A/G_cyclase"/>
</dbReference>
<evidence type="ECO:0000313" key="6">
    <source>
        <dbReference type="EMBL" id="CAF1129206.1"/>
    </source>
</evidence>
<name>A0A814R5F9_9BILA</name>
<evidence type="ECO:0000259" key="4">
    <source>
        <dbReference type="PROSITE" id="PS50125"/>
    </source>
</evidence>
<dbReference type="GO" id="GO:0004016">
    <property type="term" value="F:adenylate cyclase activity"/>
    <property type="evidence" value="ECO:0007669"/>
    <property type="project" value="TreeGrafter"/>
</dbReference>
<dbReference type="InterPro" id="IPR029787">
    <property type="entry name" value="Nucleotide_cyclase"/>
</dbReference>
<comment type="caution">
    <text evidence="6">The sequence shown here is derived from an EMBL/GenBank/DDBJ whole genome shotgun (WGS) entry which is preliminary data.</text>
</comment>
<dbReference type="AlphaFoldDB" id="A0A814R5F9"/>
<dbReference type="Proteomes" id="UP000681722">
    <property type="component" value="Unassembled WGS sequence"/>
</dbReference>
<evidence type="ECO:0000313" key="8">
    <source>
        <dbReference type="EMBL" id="CAF3892839.1"/>
    </source>
</evidence>
<evidence type="ECO:0000313" key="7">
    <source>
        <dbReference type="EMBL" id="CAF3857767.1"/>
    </source>
</evidence>
<evidence type="ECO:0000256" key="2">
    <source>
        <dbReference type="ARBA" id="ARBA00022840"/>
    </source>
</evidence>
<sequence>MSIPALFDKLKNDPSHTAELLNNHFAEIILSHAEANDLPRKKHKPGYLLYLDISDFTVLSEQESLQTLTSIITSYFSSIVSVILSYHGDIYKFAGDGLLALWTDDYEQLLSCACQLQQHQYTTNDSIQLQMKIVVTYDAAMKTIILGNDEFKHYVTLGKCLQELNECEAICQPGEIIITPSMLSRMPHLLNKYQFIKKDNNYISLKYPVGALQMKQLLSTQNSLPDNRQYLPIIQTFLLDSNICRQLSELQCVTITFINLDTISSLIDDYQRIFLQIYEITKTFDGLLTKTILFDKDWSFLCVFGLSMSKDYNSAQQALKSSFKIHEELGKCSIGVSTGLTYCGIIGDPRQRCEYTVIGREVNLAARLMSTYKNVVSCDERTMTTAQLNSCNFHYLVQKELKGLANVGQIWQYKE</sequence>
<dbReference type="EMBL" id="CAJNOK010009699">
    <property type="protein sequence ID" value="CAF1096286.1"/>
    <property type="molecule type" value="Genomic_DNA"/>
</dbReference>
<proteinExistence type="predicted"/>
<dbReference type="OrthoDB" id="194468at2759"/>
<dbReference type="Proteomes" id="UP000677228">
    <property type="component" value="Unassembled WGS sequence"/>
</dbReference>
<dbReference type="GO" id="GO:0005524">
    <property type="term" value="F:ATP binding"/>
    <property type="evidence" value="ECO:0007669"/>
    <property type="project" value="UniProtKB-KW"/>
</dbReference>
<dbReference type="EMBL" id="CAJNOQ010006264">
    <property type="protein sequence ID" value="CAF1129206.1"/>
    <property type="molecule type" value="Genomic_DNA"/>
</dbReference>
<keyword evidence="3" id="KW-0456">Lyase</keyword>
<dbReference type="GO" id="GO:0035556">
    <property type="term" value="P:intracellular signal transduction"/>
    <property type="evidence" value="ECO:0007669"/>
    <property type="project" value="InterPro"/>
</dbReference>
<dbReference type="SUPFAM" id="SSF55073">
    <property type="entry name" value="Nucleotide cyclase"/>
    <property type="match status" value="2"/>
</dbReference>
<evidence type="ECO:0000313" key="5">
    <source>
        <dbReference type="EMBL" id="CAF1096286.1"/>
    </source>
</evidence>
<dbReference type="GO" id="GO:0009190">
    <property type="term" value="P:cyclic nucleotide biosynthetic process"/>
    <property type="evidence" value="ECO:0007669"/>
    <property type="project" value="InterPro"/>
</dbReference>
<dbReference type="Proteomes" id="UP000663829">
    <property type="component" value="Unassembled WGS sequence"/>
</dbReference>
<evidence type="ECO:0000256" key="3">
    <source>
        <dbReference type="ARBA" id="ARBA00023239"/>
    </source>
</evidence>
<gene>
    <name evidence="6" type="ORF">GPM918_LOCUS20099</name>
    <name evidence="5" type="ORF">OVA965_LOCUS19068</name>
    <name evidence="8" type="ORF">SRO942_LOCUS20096</name>
    <name evidence="7" type="ORF">TMI583_LOCUS19081</name>
</gene>
<evidence type="ECO:0000256" key="1">
    <source>
        <dbReference type="ARBA" id="ARBA00022741"/>
    </source>
</evidence>
<dbReference type="PROSITE" id="PS50125">
    <property type="entry name" value="GUANYLATE_CYCLASE_2"/>
    <property type="match status" value="2"/>
</dbReference>
<dbReference type="EMBL" id="CAJOBA010009718">
    <property type="protein sequence ID" value="CAF3857767.1"/>
    <property type="molecule type" value="Genomic_DNA"/>
</dbReference>
<feature type="domain" description="Guanylate cyclase" evidence="4">
    <location>
        <begin position="334"/>
        <end position="369"/>
    </location>
</feature>
<dbReference type="FunFam" id="3.30.70.1230:FF:000017">
    <property type="entry name" value="Adenylate cyclase type 10"/>
    <property type="match status" value="1"/>
</dbReference>
<organism evidence="6 9">
    <name type="scientific">Didymodactylos carnosus</name>
    <dbReference type="NCBI Taxonomy" id="1234261"/>
    <lineage>
        <taxon>Eukaryota</taxon>
        <taxon>Metazoa</taxon>
        <taxon>Spiralia</taxon>
        <taxon>Gnathifera</taxon>
        <taxon>Rotifera</taxon>
        <taxon>Eurotatoria</taxon>
        <taxon>Bdelloidea</taxon>
        <taxon>Philodinida</taxon>
        <taxon>Philodinidae</taxon>
        <taxon>Didymodactylos</taxon>
    </lineage>
</organism>
<keyword evidence="9" id="KW-1185">Reference proteome</keyword>
<feature type="domain" description="Guanylate cyclase" evidence="4">
    <location>
        <begin position="47"/>
        <end position="168"/>
    </location>
</feature>
<keyword evidence="2" id="KW-0067">ATP-binding</keyword>
<reference evidence="6" key="1">
    <citation type="submission" date="2021-02" db="EMBL/GenBank/DDBJ databases">
        <authorList>
            <person name="Nowell W R."/>
        </authorList>
    </citation>
    <scope>NUCLEOTIDE SEQUENCE</scope>
</reference>
<dbReference type="EMBL" id="CAJOBC010006264">
    <property type="protein sequence ID" value="CAF3892839.1"/>
    <property type="molecule type" value="Genomic_DNA"/>
</dbReference>
<dbReference type="Gene3D" id="3.30.70.1230">
    <property type="entry name" value="Nucleotide cyclase"/>
    <property type="match status" value="2"/>
</dbReference>
<dbReference type="PANTHER" id="PTHR16305:SF28">
    <property type="entry name" value="GUANYLATE CYCLASE DOMAIN-CONTAINING PROTEIN"/>
    <property type="match status" value="1"/>
</dbReference>
<keyword evidence="1" id="KW-0547">Nucleotide-binding</keyword>
<protein>
    <recommendedName>
        <fullName evidence="4">Guanylate cyclase domain-containing protein</fullName>
    </recommendedName>
</protein>
<dbReference type="PANTHER" id="PTHR16305">
    <property type="entry name" value="TESTICULAR SOLUBLE ADENYLYL CYCLASE"/>
    <property type="match status" value="1"/>
</dbReference>
<evidence type="ECO:0000313" key="9">
    <source>
        <dbReference type="Proteomes" id="UP000663829"/>
    </source>
</evidence>
<dbReference type="Pfam" id="PF00211">
    <property type="entry name" value="Guanylate_cyc"/>
    <property type="match status" value="1"/>
</dbReference>